<dbReference type="Proteomes" id="UP000282977">
    <property type="component" value="Unassembled WGS sequence"/>
</dbReference>
<proteinExistence type="inferred from homology"/>
<name>A0A437JE06_9SPHN</name>
<organism evidence="3 4">
    <name type="scientific">Sphingobium algorifonticola</name>
    <dbReference type="NCBI Taxonomy" id="2008318"/>
    <lineage>
        <taxon>Bacteria</taxon>
        <taxon>Pseudomonadati</taxon>
        <taxon>Pseudomonadota</taxon>
        <taxon>Alphaproteobacteria</taxon>
        <taxon>Sphingomonadales</taxon>
        <taxon>Sphingomonadaceae</taxon>
        <taxon>Sphingobium</taxon>
    </lineage>
</organism>
<dbReference type="EMBL" id="RZUL01000001">
    <property type="protein sequence ID" value="RVT43973.1"/>
    <property type="molecule type" value="Genomic_DNA"/>
</dbReference>
<feature type="signal peptide" evidence="2">
    <location>
        <begin position="1"/>
        <end position="17"/>
    </location>
</feature>
<evidence type="ECO:0000313" key="3">
    <source>
        <dbReference type="EMBL" id="RVT43973.1"/>
    </source>
</evidence>
<dbReference type="PROSITE" id="PS51257">
    <property type="entry name" value="PROKAR_LIPOPROTEIN"/>
    <property type="match status" value="1"/>
</dbReference>
<dbReference type="AlphaFoldDB" id="A0A437JE06"/>
<dbReference type="SUPFAM" id="SSF56954">
    <property type="entry name" value="Outer membrane efflux proteins (OEP)"/>
    <property type="match status" value="1"/>
</dbReference>
<dbReference type="InterPro" id="IPR003423">
    <property type="entry name" value="OMP_efflux"/>
</dbReference>
<dbReference type="NCBIfam" id="TIGR01845">
    <property type="entry name" value="outer_NodT"/>
    <property type="match status" value="1"/>
</dbReference>
<dbReference type="Gene3D" id="1.20.1600.10">
    <property type="entry name" value="Outer membrane efflux proteins (OEP)"/>
    <property type="match status" value="1"/>
</dbReference>
<keyword evidence="4" id="KW-1185">Reference proteome</keyword>
<keyword evidence="2" id="KW-0449">Lipoprotein</keyword>
<dbReference type="OrthoDB" id="9770517at2"/>
<evidence type="ECO:0000256" key="2">
    <source>
        <dbReference type="RuleBase" id="RU362097"/>
    </source>
</evidence>
<protein>
    <submittedName>
        <fullName evidence="3">TolC family protein</fullName>
    </submittedName>
</protein>
<evidence type="ECO:0000313" key="4">
    <source>
        <dbReference type="Proteomes" id="UP000282977"/>
    </source>
</evidence>
<evidence type="ECO:0000256" key="1">
    <source>
        <dbReference type="ARBA" id="ARBA00007613"/>
    </source>
</evidence>
<sequence length="481" mass="49952">MRTALAFASALALSACAVGPDYRPPASLPADQARLAELSGTTAVTDAPAATQWWHLFEDPALDRLVAKALAHNTDLRVAAANVRRARGLLSEARAAALPTTTTSGQFTRSRNVVNFGQGLTGFTQEVYTAGLDASYELDLFGGVRRSIEASRGDIGAAEAALDAARVSVAAETALTYANACATGAQAQVARDTLALQEKTLDLTRRLLAGGRNTQRDVDQSVVLVEQARAQAAGFEAERRASLYALAVLTGEPPASFDAAAAACVTPPAVRAPIAVGDGQALLARRPDVRQAERQLAADTARIGVATAALYPSISLLGSVTTTGLSPSDLGTSDSFGYSVGPLISWNFPFSGAARARVRQNKAIAEGSLASFDKAVLTALQETEQALARLKGAIEREEALSRALKASESAAFIAEKRFGAGSDSFLQLLDAQRSRADARAAYADAQAARAESQVALFKALGGGWEGAPQPVAAGQEPSGTR</sequence>
<comment type="subcellular location">
    <subcellularLocation>
        <location evidence="2">Cell membrane</location>
        <topology evidence="2">Lipid-anchor</topology>
    </subcellularLocation>
</comment>
<keyword evidence="2" id="KW-0732">Signal</keyword>
<keyword evidence="2" id="KW-0812">Transmembrane</keyword>
<keyword evidence="2" id="KW-1134">Transmembrane beta strand</keyword>
<comment type="similarity">
    <text evidence="1 2">Belongs to the outer membrane factor (OMF) (TC 1.B.17) family.</text>
</comment>
<gene>
    <name evidence="3" type="ORF">ENE74_01320</name>
</gene>
<dbReference type="GO" id="GO:0015562">
    <property type="term" value="F:efflux transmembrane transporter activity"/>
    <property type="evidence" value="ECO:0007669"/>
    <property type="project" value="InterPro"/>
</dbReference>
<keyword evidence="2" id="KW-0472">Membrane</keyword>
<dbReference type="InterPro" id="IPR010131">
    <property type="entry name" value="MdtP/NodT-like"/>
</dbReference>
<reference evidence="3 4" key="1">
    <citation type="submission" date="2019-01" db="EMBL/GenBank/DDBJ databases">
        <authorList>
            <person name="Chen W.-M."/>
        </authorList>
    </citation>
    <scope>NUCLEOTIDE SEQUENCE [LARGE SCALE GENOMIC DNA]</scope>
    <source>
        <strain evidence="3 4">TLA-22</strain>
    </source>
</reference>
<keyword evidence="2" id="KW-0564">Palmitate</keyword>
<dbReference type="Gene3D" id="2.20.200.10">
    <property type="entry name" value="Outer membrane efflux proteins (OEP)"/>
    <property type="match status" value="1"/>
</dbReference>
<dbReference type="GO" id="GO:0005886">
    <property type="term" value="C:plasma membrane"/>
    <property type="evidence" value="ECO:0007669"/>
    <property type="project" value="UniProtKB-SubCell"/>
</dbReference>
<dbReference type="PANTHER" id="PTHR30203">
    <property type="entry name" value="OUTER MEMBRANE CATION EFFLUX PROTEIN"/>
    <property type="match status" value="1"/>
</dbReference>
<dbReference type="Pfam" id="PF02321">
    <property type="entry name" value="OEP"/>
    <property type="match status" value="2"/>
</dbReference>
<dbReference type="PANTHER" id="PTHR30203:SF21">
    <property type="entry name" value="OUTER MEMBRANE COMPONENT OF MULTIDRUG EFFLUX PUMP-RELATED"/>
    <property type="match status" value="1"/>
</dbReference>
<feature type="chain" id="PRO_5018817525" evidence="2">
    <location>
        <begin position="18"/>
        <end position="481"/>
    </location>
</feature>
<accession>A0A437JE06</accession>
<comment type="caution">
    <text evidence="3">The sequence shown here is derived from an EMBL/GenBank/DDBJ whole genome shotgun (WGS) entry which is preliminary data.</text>
</comment>